<evidence type="ECO:0000313" key="3">
    <source>
        <dbReference type="Proteomes" id="UP000823561"/>
    </source>
</evidence>
<dbReference type="AlphaFoldDB" id="A0AAV6G9Q8"/>
<reference evidence="2" key="1">
    <citation type="submission" date="2020-10" db="EMBL/GenBank/DDBJ databases">
        <title>Chromosome-scale genome assembly of the Allis shad, Alosa alosa.</title>
        <authorList>
            <person name="Margot Z."/>
            <person name="Christophe K."/>
            <person name="Cabau C."/>
            <person name="Louis A."/>
            <person name="Berthelot C."/>
            <person name="Parey E."/>
            <person name="Roest Crollius H."/>
            <person name="Montfort J."/>
            <person name="Robinson-Rechavi M."/>
            <person name="Bucao C."/>
            <person name="Bouchez O."/>
            <person name="Gislard M."/>
            <person name="Lluch J."/>
            <person name="Milhes M."/>
            <person name="Lampietro C."/>
            <person name="Lopez Roques C."/>
            <person name="Donnadieu C."/>
            <person name="Braasch I."/>
            <person name="Desvignes T."/>
            <person name="Postlethwait J."/>
            <person name="Bobe J."/>
            <person name="Guiguen Y."/>
        </authorList>
    </citation>
    <scope>NUCLEOTIDE SEQUENCE</scope>
    <source>
        <strain evidence="2">M-15738</strain>
        <tissue evidence="2">Blood</tissue>
    </source>
</reference>
<dbReference type="EMBL" id="JADWDJ010000014">
    <property type="protein sequence ID" value="KAG5270142.1"/>
    <property type="molecule type" value="Genomic_DNA"/>
</dbReference>
<comment type="caution">
    <text evidence="2">The sequence shown here is derived from an EMBL/GenBank/DDBJ whole genome shotgun (WGS) entry which is preliminary data.</text>
</comment>
<protein>
    <submittedName>
        <fullName evidence="2">Uncharacterized protein</fullName>
    </submittedName>
</protein>
<keyword evidence="3" id="KW-1185">Reference proteome</keyword>
<sequence length="134" mass="14935">MSQTELLQCHGTARPTGGPRDHHNSATCSRKASAPRLPLPELAVPRQLLTDETGQAIKHLSAPSLRQKLQKLLKRVTNVLMRSRLVQHEINTEVALVGCKVDKQKKWRRQASSSPAADLRPQCWSSQTRTHCSS</sequence>
<proteinExistence type="predicted"/>
<evidence type="ECO:0000256" key="1">
    <source>
        <dbReference type="SAM" id="MobiDB-lite"/>
    </source>
</evidence>
<name>A0AAV6G9Q8_9TELE</name>
<organism evidence="2 3">
    <name type="scientific">Alosa alosa</name>
    <name type="common">allis shad</name>
    <dbReference type="NCBI Taxonomy" id="278164"/>
    <lineage>
        <taxon>Eukaryota</taxon>
        <taxon>Metazoa</taxon>
        <taxon>Chordata</taxon>
        <taxon>Craniata</taxon>
        <taxon>Vertebrata</taxon>
        <taxon>Euteleostomi</taxon>
        <taxon>Actinopterygii</taxon>
        <taxon>Neopterygii</taxon>
        <taxon>Teleostei</taxon>
        <taxon>Clupei</taxon>
        <taxon>Clupeiformes</taxon>
        <taxon>Clupeoidei</taxon>
        <taxon>Clupeidae</taxon>
        <taxon>Alosa</taxon>
    </lineage>
</organism>
<accession>A0AAV6G9Q8</accession>
<gene>
    <name evidence="2" type="ORF">AALO_G00189220</name>
</gene>
<evidence type="ECO:0000313" key="2">
    <source>
        <dbReference type="EMBL" id="KAG5270142.1"/>
    </source>
</evidence>
<feature type="region of interest" description="Disordered" evidence="1">
    <location>
        <begin position="1"/>
        <end position="39"/>
    </location>
</feature>
<dbReference type="Proteomes" id="UP000823561">
    <property type="component" value="Chromosome 14"/>
</dbReference>